<protein>
    <submittedName>
        <fullName evidence="3">Uncharacterized protein</fullName>
    </submittedName>
</protein>
<accession>A0A9W9A4Z8</accession>
<comment type="caution">
    <text evidence="3">The sequence shown here is derived from an EMBL/GenBank/DDBJ whole genome shotgun (WGS) entry which is preliminary data.</text>
</comment>
<dbReference type="Proteomes" id="UP001150238">
    <property type="component" value="Unassembled WGS sequence"/>
</dbReference>
<dbReference type="EMBL" id="JANVFS010000024">
    <property type="protein sequence ID" value="KAJ4474055.1"/>
    <property type="molecule type" value="Genomic_DNA"/>
</dbReference>
<proteinExistence type="predicted"/>
<name>A0A9W9A4Z8_9AGAR</name>
<feature type="region of interest" description="Disordered" evidence="2">
    <location>
        <begin position="1"/>
        <end position="23"/>
    </location>
</feature>
<keyword evidence="1" id="KW-0175">Coiled coil</keyword>
<feature type="compositionally biased region" description="Low complexity" evidence="2">
    <location>
        <begin position="7"/>
        <end position="17"/>
    </location>
</feature>
<organism evidence="3 4">
    <name type="scientific">Lentinula lateritia</name>
    <dbReference type="NCBI Taxonomy" id="40482"/>
    <lineage>
        <taxon>Eukaryota</taxon>
        <taxon>Fungi</taxon>
        <taxon>Dikarya</taxon>
        <taxon>Basidiomycota</taxon>
        <taxon>Agaricomycotina</taxon>
        <taxon>Agaricomycetes</taxon>
        <taxon>Agaricomycetidae</taxon>
        <taxon>Agaricales</taxon>
        <taxon>Marasmiineae</taxon>
        <taxon>Omphalotaceae</taxon>
        <taxon>Lentinula</taxon>
    </lineage>
</organism>
<gene>
    <name evidence="3" type="ORF">C8J55DRAFT_490742</name>
</gene>
<feature type="coiled-coil region" evidence="1">
    <location>
        <begin position="51"/>
        <end position="106"/>
    </location>
</feature>
<reference evidence="3" key="2">
    <citation type="journal article" date="2023" name="Proc. Natl. Acad. Sci. U.S.A.">
        <title>A global phylogenomic analysis of the shiitake genus Lentinula.</title>
        <authorList>
            <person name="Sierra-Patev S."/>
            <person name="Min B."/>
            <person name="Naranjo-Ortiz M."/>
            <person name="Looney B."/>
            <person name="Konkel Z."/>
            <person name="Slot J.C."/>
            <person name="Sakamoto Y."/>
            <person name="Steenwyk J.L."/>
            <person name="Rokas A."/>
            <person name="Carro J."/>
            <person name="Camarero S."/>
            <person name="Ferreira P."/>
            <person name="Molpeceres G."/>
            <person name="Ruiz-Duenas F.J."/>
            <person name="Serrano A."/>
            <person name="Henrissat B."/>
            <person name="Drula E."/>
            <person name="Hughes K.W."/>
            <person name="Mata J.L."/>
            <person name="Ishikawa N.K."/>
            <person name="Vargas-Isla R."/>
            <person name="Ushijima S."/>
            <person name="Smith C.A."/>
            <person name="Donoghue J."/>
            <person name="Ahrendt S."/>
            <person name="Andreopoulos W."/>
            <person name="He G."/>
            <person name="LaButti K."/>
            <person name="Lipzen A."/>
            <person name="Ng V."/>
            <person name="Riley R."/>
            <person name="Sandor L."/>
            <person name="Barry K."/>
            <person name="Martinez A.T."/>
            <person name="Xiao Y."/>
            <person name="Gibbons J.G."/>
            <person name="Terashima K."/>
            <person name="Grigoriev I.V."/>
            <person name="Hibbett D."/>
        </authorList>
    </citation>
    <scope>NUCLEOTIDE SEQUENCE</scope>
    <source>
        <strain evidence="3">Sp2 HRB7682 ss15</strain>
    </source>
</reference>
<reference evidence="3" key="1">
    <citation type="submission" date="2022-08" db="EMBL/GenBank/DDBJ databases">
        <authorList>
            <consortium name="DOE Joint Genome Institute"/>
            <person name="Min B."/>
            <person name="Riley R."/>
            <person name="Sierra-Patev S."/>
            <person name="Naranjo-Ortiz M."/>
            <person name="Looney B."/>
            <person name="Konkel Z."/>
            <person name="Slot J.C."/>
            <person name="Sakamoto Y."/>
            <person name="Steenwyk J.L."/>
            <person name="Rokas A."/>
            <person name="Carro J."/>
            <person name="Camarero S."/>
            <person name="Ferreira P."/>
            <person name="Molpeceres G."/>
            <person name="Ruiz-Duenas F.J."/>
            <person name="Serrano A."/>
            <person name="Henrissat B."/>
            <person name="Drula E."/>
            <person name="Hughes K.W."/>
            <person name="Mata J.L."/>
            <person name="Ishikawa N.K."/>
            <person name="Vargas-Isla R."/>
            <person name="Ushijima S."/>
            <person name="Smith C.A."/>
            <person name="Ahrendt S."/>
            <person name="Andreopoulos W."/>
            <person name="He G."/>
            <person name="Labutti K."/>
            <person name="Lipzen A."/>
            <person name="Ng V."/>
            <person name="Sandor L."/>
            <person name="Barry K."/>
            <person name="Martinez A.T."/>
            <person name="Xiao Y."/>
            <person name="Gibbons J.G."/>
            <person name="Terashima K."/>
            <person name="Hibbett D.S."/>
            <person name="Grigoriev I.V."/>
        </authorList>
    </citation>
    <scope>NUCLEOTIDE SEQUENCE</scope>
    <source>
        <strain evidence="3">Sp2 HRB7682 ss15</strain>
    </source>
</reference>
<evidence type="ECO:0000313" key="4">
    <source>
        <dbReference type="Proteomes" id="UP001150238"/>
    </source>
</evidence>
<evidence type="ECO:0000313" key="3">
    <source>
        <dbReference type="EMBL" id="KAJ4474055.1"/>
    </source>
</evidence>
<evidence type="ECO:0000256" key="1">
    <source>
        <dbReference type="SAM" id="Coils"/>
    </source>
</evidence>
<sequence length="377" mass="43104">MSKRRASSTPFTSPSSSNGRLKVRLVAQPSREVREFESLLLLKDRALEDMNDELDELMNCDSERVKFLEEERKQVFQEKTIAEIKAERLQRRVIELETELHNLKLRNAQVVSVERPTAPHGAKPVAVSVDRSIAPTCEEYEVKQVVVRAKCPTASTDESHGVKQFNAVEDLPNNCPPGDTTLSRTLFNGETSASNGSCIELPVYPEDALKSDNARRWFPSAFGYLNQDISEEYAGLLRIWVEFERTRDWASSNKGLDRRERPKVLSKWITNCRYERSGNEPDLTKKEDLVQFSKSFTRWWDNLRRPQSSAETSAHDTHKGWQSLDRSGKNGWLGVLACLKWWGMALTEKDKSGPLGDEWRNMIKDASLVLSELTKDR</sequence>
<evidence type="ECO:0000256" key="2">
    <source>
        <dbReference type="SAM" id="MobiDB-lite"/>
    </source>
</evidence>
<dbReference type="AlphaFoldDB" id="A0A9W9A4Z8"/>